<protein>
    <submittedName>
        <fullName evidence="1">Uncharacterized protein</fullName>
    </submittedName>
</protein>
<dbReference type="EMBL" id="BMVP01000036">
    <property type="protein sequence ID" value="GHB86394.1"/>
    <property type="molecule type" value="Genomic_DNA"/>
</dbReference>
<keyword evidence="2" id="KW-1185">Reference proteome</keyword>
<name>A0ABQ3F5V1_9ACTN</name>
<reference evidence="2" key="1">
    <citation type="journal article" date="2019" name="Int. J. Syst. Evol. Microbiol.">
        <title>The Global Catalogue of Microorganisms (GCM) 10K type strain sequencing project: providing services to taxonomists for standard genome sequencing and annotation.</title>
        <authorList>
            <consortium name="The Broad Institute Genomics Platform"/>
            <consortium name="The Broad Institute Genome Sequencing Center for Infectious Disease"/>
            <person name="Wu L."/>
            <person name="Ma J."/>
        </authorList>
    </citation>
    <scope>NUCLEOTIDE SEQUENCE [LARGE SCALE GENOMIC DNA]</scope>
    <source>
        <strain evidence="2">JCM 4738</strain>
    </source>
</reference>
<sequence length="133" mass="14139">MAGRDVGDESGQPLRGVGQPVVEVLATEEWTAWALLPVLLDGAGHKQRLEEARLPWHPALRVDKPGLGCEAGQPVPAECPVGGPAHLDAPFSACRELEVLQVVVLAVVMPVPELEGDGSLSAVDWLSPICQRR</sequence>
<comment type="caution">
    <text evidence="1">The sequence shown here is derived from an EMBL/GenBank/DDBJ whole genome shotgun (WGS) entry which is preliminary data.</text>
</comment>
<accession>A0ABQ3F5V1</accession>
<gene>
    <name evidence="1" type="ORF">GCM10010347_66660</name>
</gene>
<organism evidence="1 2">
    <name type="scientific">Streptomyces cirratus</name>
    <dbReference type="NCBI Taxonomy" id="68187"/>
    <lineage>
        <taxon>Bacteria</taxon>
        <taxon>Bacillati</taxon>
        <taxon>Actinomycetota</taxon>
        <taxon>Actinomycetes</taxon>
        <taxon>Kitasatosporales</taxon>
        <taxon>Streptomycetaceae</taxon>
        <taxon>Streptomyces</taxon>
    </lineage>
</organism>
<proteinExistence type="predicted"/>
<dbReference type="Proteomes" id="UP000642673">
    <property type="component" value="Unassembled WGS sequence"/>
</dbReference>
<evidence type="ECO:0000313" key="2">
    <source>
        <dbReference type="Proteomes" id="UP000642673"/>
    </source>
</evidence>
<evidence type="ECO:0000313" key="1">
    <source>
        <dbReference type="EMBL" id="GHB86394.1"/>
    </source>
</evidence>